<sequence length="790" mass="89243">MKNILIAIRSIFKKGRHNVMKIVSLGIGLAVGLVLIAKVYFEQSYDDFYPDRDRVYQVWAKYQQNGGELKDYPQTSGGIVPTMQQQIPEIETVTRYTSFGDWTFTMTDTKMKYSGRCIIADSCFFDILPRPMLIGNAKEVLSTPMYVLVSSRIAKNIRGDVIGKNFTVDSSPGRTMTIGGVFEEVPENSHSRYDVIVSMASAGRFMWEGSPTNMLGNDRYISYVKLHKGVNPLALEEQVHTFVNSYFPPEEQQKTGFNIGFSFHELDGLHKELPQVKRMTWILSLLAFALIFTAVMNYVLIVISSIVNRSKEVAVHKCYGASENNIHGMMFGEALVHIVLSLILALLLILAFRGTVEELLATSLDSLLLSNGSLFLLGICVLVFFVSGFMPGSLYARVPVASAFRNYRENKRIWKKVLLLVQFVATGFLVTMLVFVARQYTFMVNDRPGYAYEDLAYCRLAGVDSTSRAKILDEVMRLPGVVAATTVYQLPFEHASGNNILLPGEERELFNIADLYEVGNGYLDMMEIPVIQGRSFTENVSNSREVMVDRRFVEKMKLVAGWTDDVIGKSICITEHSRNGEPFTICGVYENIRLGGISSQDMRPSVLFYTHEPMYTLQVKFHELANDHMARLQQKISETFPDRDLNAISFRSEIMDLYKDSRQFRDSVMIGGLVTLLVTLIGLIGYTNDEVSRRRKEIAVRRVNGATLWNILRLFIKDIGYICIYAVVLGGGIAYFVLQKWQEQFTEKVPLSWYIFLGCGVCVLLIIYSVVCLDARKTANDNPVNCLKSE</sequence>
<feature type="domain" description="ABC3 transporter permease C-terminal" evidence="7">
    <location>
        <begin position="285"/>
        <end position="393"/>
    </location>
</feature>
<feature type="transmembrane region" description="Helical" evidence="6">
    <location>
        <begin position="668"/>
        <end position="686"/>
    </location>
</feature>
<dbReference type="InterPro" id="IPR050250">
    <property type="entry name" value="Macrolide_Exporter_MacB"/>
</dbReference>
<feature type="domain" description="MacB-like periplasmic core" evidence="8">
    <location>
        <begin position="472"/>
        <end position="605"/>
    </location>
</feature>
<reference evidence="9 10" key="1">
    <citation type="submission" date="2018-09" db="EMBL/GenBank/DDBJ databases">
        <title>Murine metabolic-syndrome-specific gut microbial biobank.</title>
        <authorList>
            <person name="Liu C."/>
        </authorList>
    </citation>
    <scope>NUCLEOTIDE SEQUENCE [LARGE SCALE GENOMIC DNA]</scope>
    <source>
        <strain evidence="9 10">8-P5</strain>
    </source>
</reference>
<keyword evidence="4 6" id="KW-1133">Transmembrane helix</keyword>
<dbReference type="Proteomes" id="UP000278164">
    <property type="component" value="Unassembled WGS sequence"/>
</dbReference>
<feature type="domain" description="MacB-like periplasmic core" evidence="8">
    <location>
        <begin position="23"/>
        <end position="240"/>
    </location>
</feature>
<feature type="transmembrane region" description="Helical" evidence="6">
    <location>
        <begin position="719"/>
        <end position="738"/>
    </location>
</feature>
<dbReference type="PANTHER" id="PTHR30572">
    <property type="entry name" value="MEMBRANE COMPONENT OF TRANSPORTER-RELATED"/>
    <property type="match status" value="1"/>
</dbReference>
<evidence type="ECO:0000313" key="10">
    <source>
        <dbReference type="Proteomes" id="UP000278164"/>
    </source>
</evidence>
<gene>
    <name evidence="9" type="ORF">D7V78_12420</name>
</gene>
<feature type="transmembrane region" description="Helical" evidence="6">
    <location>
        <begin position="281"/>
        <end position="307"/>
    </location>
</feature>
<feature type="transmembrane region" description="Helical" evidence="6">
    <location>
        <begin position="753"/>
        <end position="773"/>
    </location>
</feature>
<keyword evidence="3 6" id="KW-0812">Transmembrane</keyword>
<proteinExistence type="predicted"/>
<evidence type="ECO:0000256" key="4">
    <source>
        <dbReference type="ARBA" id="ARBA00022989"/>
    </source>
</evidence>
<feature type="transmembrane region" description="Helical" evidence="6">
    <location>
        <begin position="21"/>
        <end position="41"/>
    </location>
</feature>
<evidence type="ECO:0000256" key="3">
    <source>
        <dbReference type="ARBA" id="ARBA00022692"/>
    </source>
</evidence>
<organism evidence="9 10">
    <name type="scientific">Parabacteroides distasonis</name>
    <dbReference type="NCBI Taxonomy" id="823"/>
    <lineage>
        <taxon>Bacteria</taxon>
        <taxon>Pseudomonadati</taxon>
        <taxon>Bacteroidota</taxon>
        <taxon>Bacteroidia</taxon>
        <taxon>Bacteroidales</taxon>
        <taxon>Tannerellaceae</taxon>
        <taxon>Parabacteroides</taxon>
    </lineage>
</organism>
<comment type="caution">
    <text evidence="9">The sequence shown here is derived from an EMBL/GenBank/DDBJ whole genome shotgun (WGS) entry which is preliminary data.</text>
</comment>
<evidence type="ECO:0000256" key="5">
    <source>
        <dbReference type="ARBA" id="ARBA00023136"/>
    </source>
</evidence>
<evidence type="ECO:0000256" key="2">
    <source>
        <dbReference type="ARBA" id="ARBA00022475"/>
    </source>
</evidence>
<keyword evidence="5 6" id="KW-0472">Membrane</keyword>
<feature type="transmembrane region" description="Helical" evidence="6">
    <location>
        <begin position="417"/>
        <end position="437"/>
    </location>
</feature>
<evidence type="ECO:0000259" key="8">
    <source>
        <dbReference type="Pfam" id="PF12704"/>
    </source>
</evidence>
<evidence type="ECO:0000256" key="6">
    <source>
        <dbReference type="SAM" id="Phobius"/>
    </source>
</evidence>
<dbReference type="GO" id="GO:0005886">
    <property type="term" value="C:plasma membrane"/>
    <property type="evidence" value="ECO:0007669"/>
    <property type="project" value="UniProtKB-SubCell"/>
</dbReference>
<keyword evidence="2" id="KW-1003">Cell membrane</keyword>
<dbReference type="InterPro" id="IPR003838">
    <property type="entry name" value="ABC3_permease_C"/>
</dbReference>
<dbReference type="PANTHER" id="PTHR30572:SF18">
    <property type="entry name" value="ABC-TYPE MACROLIDE FAMILY EXPORT SYSTEM PERMEASE COMPONENT 2"/>
    <property type="match status" value="1"/>
</dbReference>
<dbReference type="InterPro" id="IPR025857">
    <property type="entry name" value="MacB_PCD"/>
</dbReference>
<dbReference type="Pfam" id="PF12704">
    <property type="entry name" value="MacB_PCD"/>
    <property type="match status" value="2"/>
</dbReference>
<accession>A0A3L7ZQ96</accession>
<dbReference type="RefSeq" id="WP_121736474.1">
    <property type="nucleotide sequence ID" value="NZ_QXXG01000021.1"/>
</dbReference>
<feature type="transmembrane region" description="Helical" evidence="6">
    <location>
        <begin position="334"/>
        <end position="354"/>
    </location>
</feature>
<evidence type="ECO:0000259" key="7">
    <source>
        <dbReference type="Pfam" id="PF02687"/>
    </source>
</evidence>
<dbReference type="OrthoDB" id="905059at2"/>
<name>A0A3L7ZQ96_PARDI</name>
<evidence type="ECO:0000256" key="1">
    <source>
        <dbReference type="ARBA" id="ARBA00004651"/>
    </source>
</evidence>
<feature type="domain" description="ABC3 transporter permease C-terminal" evidence="7">
    <location>
        <begin position="670"/>
        <end position="782"/>
    </location>
</feature>
<dbReference type="Pfam" id="PF02687">
    <property type="entry name" value="FtsX"/>
    <property type="match status" value="2"/>
</dbReference>
<dbReference type="AlphaFoldDB" id="A0A3L7ZQ96"/>
<comment type="subcellular location">
    <subcellularLocation>
        <location evidence="1">Cell membrane</location>
        <topology evidence="1">Multi-pass membrane protein</topology>
    </subcellularLocation>
</comment>
<feature type="transmembrane region" description="Helical" evidence="6">
    <location>
        <begin position="374"/>
        <end position="396"/>
    </location>
</feature>
<evidence type="ECO:0000313" key="9">
    <source>
        <dbReference type="EMBL" id="RLT73082.1"/>
    </source>
</evidence>
<dbReference type="GO" id="GO:0022857">
    <property type="term" value="F:transmembrane transporter activity"/>
    <property type="evidence" value="ECO:0007669"/>
    <property type="project" value="TreeGrafter"/>
</dbReference>
<protein>
    <submittedName>
        <fullName evidence="9">FtsX-like permease family protein</fullName>
    </submittedName>
</protein>
<dbReference type="EMBL" id="RAYI01000022">
    <property type="protein sequence ID" value="RLT73082.1"/>
    <property type="molecule type" value="Genomic_DNA"/>
</dbReference>